<evidence type="ECO:0000313" key="3">
    <source>
        <dbReference type="EMBL" id="SEN68290.1"/>
    </source>
</evidence>
<keyword evidence="1" id="KW-1133">Transmembrane helix</keyword>
<dbReference type="EMBL" id="FOCI01000026">
    <property type="protein sequence ID" value="SEN68290.1"/>
    <property type="molecule type" value="Genomic_DNA"/>
</dbReference>
<feature type="domain" description="DUF2062" evidence="2">
    <location>
        <begin position="26"/>
        <end position="192"/>
    </location>
</feature>
<organism evidence="3 4">
    <name type="scientific">Loktanella fryxellensis</name>
    <dbReference type="NCBI Taxonomy" id="245187"/>
    <lineage>
        <taxon>Bacteria</taxon>
        <taxon>Pseudomonadati</taxon>
        <taxon>Pseudomonadota</taxon>
        <taxon>Alphaproteobacteria</taxon>
        <taxon>Rhodobacterales</taxon>
        <taxon>Roseobacteraceae</taxon>
        <taxon>Loktanella</taxon>
    </lineage>
</organism>
<evidence type="ECO:0000256" key="1">
    <source>
        <dbReference type="SAM" id="Phobius"/>
    </source>
</evidence>
<keyword evidence="4" id="KW-1185">Reference proteome</keyword>
<accession>A0A1H8IHE4</accession>
<reference evidence="3 4" key="1">
    <citation type="submission" date="2016-10" db="EMBL/GenBank/DDBJ databases">
        <authorList>
            <person name="de Groot N.N."/>
        </authorList>
    </citation>
    <scope>NUCLEOTIDE SEQUENCE [LARGE SCALE GENOMIC DNA]</scope>
    <source>
        <strain evidence="3 4">DSM 16213</strain>
    </source>
</reference>
<feature type="transmembrane region" description="Helical" evidence="1">
    <location>
        <begin position="49"/>
        <end position="72"/>
    </location>
</feature>
<protein>
    <recommendedName>
        <fullName evidence="2">DUF2062 domain-containing protein</fullName>
    </recommendedName>
</protein>
<evidence type="ECO:0000313" key="4">
    <source>
        <dbReference type="Proteomes" id="UP000199585"/>
    </source>
</evidence>
<dbReference type="PANTHER" id="PTHR40547">
    <property type="entry name" value="SLL0298 PROTEIN"/>
    <property type="match status" value="1"/>
</dbReference>
<dbReference type="PANTHER" id="PTHR40547:SF1">
    <property type="entry name" value="SLL0298 PROTEIN"/>
    <property type="match status" value="1"/>
</dbReference>
<name>A0A1H8IHE4_9RHOB</name>
<gene>
    <name evidence="3" type="ORF">SAMN04488003_12614</name>
</gene>
<dbReference type="AlphaFoldDB" id="A0A1H8IHE4"/>
<dbReference type="Proteomes" id="UP000199585">
    <property type="component" value="Unassembled WGS sequence"/>
</dbReference>
<dbReference type="OrthoDB" id="7360463at2"/>
<sequence>MFKRRDSRPAWQVVTTALYPRGGWGRAFHYVKHRLRRLPDTPEKIGRGVWAGVFSTFSPLYGLHFIVAVLLAKLVRGNVFASLLATFFANPLTYVPIAAVSLGTGRWLLGHHPPPGPRRSLGDKFGDAWADLWHNVHAMFGPARADWHGLSVFYHDVFLPFLIGGILPGAITATICYYLTVQVLTAYQVRRRNLLADKLAALSQPPGSGRGGDGGGPSSR</sequence>
<proteinExistence type="predicted"/>
<keyword evidence="1" id="KW-0472">Membrane</keyword>
<dbReference type="InterPro" id="IPR018639">
    <property type="entry name" value="DUF2062"/>
</dbReference>
<dbReference type="Pfam" id="PF09835">
    <property type="entry name" value="DUF2062"/>
    <property type="match status" value="1"/>
</dbReference>
<keyword evidence="1" id="KW-0812">Transmembrane</keyword>
<feature type="transmembrane region" description="Helical" evidence="1">
    <location>
        <begin position="79"/>
        <end position="99"/>
    </location>
</feature>
<evidence type="ECO:0000259" key="2">
    <source>
        <dbReference type="Pfam" id="PF09835"/>
    </source>
</evidence>
<dbReference type="STRING" id="245187.SAMN04488003_12614"/>
<dbReference type="RefSeq" id="WP_089905193.1">
    <property type="nucleotide sequence ID" value="NZ_FOCI01000026.1"/>
</dbReference>
<feature type="transmembrane region" description="Helical" evidence="1">
    <location>
        <begin position="157"/>
        <end position="181"/>
    </location>
</feature>